<dbReference type="Pfam" id="PF00128">
    <property type="entry name" value="Alpha-amylase"/>
    <property type="match status" value="1"/>
</dbReference>
<evidence type="ECO:0000313" key="3">
    <source>
        <dbReference type="EMBL" id="PVM76354.1"/>
    </source>
</evidence>
<dbReference type="SUPFAM" id="SSF51445">
    <property type="entry name" value="(Trans)glycosidases"/>
    <property type="match status" value="1"/>
</dbReference>
<evidence type="ECO:0000259" key="2">
    <source>
        <dbReference type="SMART" id="SM00642"/>
    </source>
</evidence>
<keyword evidence="4" id="KW-1185">Reference proteome</keyword>
<dbReference type="RefSeq" id="WP_116568966.1">
    <property type="nucleotide sequence ID" value="NZ_QDKP01000051.1"/>
</dbReference>
<dbReference type="GO" id="GO:0005509">
    <property type="term" value="F:calcium ion binding"/>
    <property type="evidence" value="ECO:0007669"/>
    <property type="project" value="InterPro"/>
</dbReference>
<dbReference type="AlphaFoldDB" id="A0A2T9J5V7"/>
<dbReference type="GO" id="GO:0005975">
    <property type="term" value="P:carbohydrate metabolic process"/>
    <property type="evidence" value="ECO:0007669"/>
    <property type="project" value="InterPro"/>
</dbReference>
<name>A0A2T9J5V7_9CAUL</name>
<comment type="caution">
    <text evidence="3">The sequence shown here is derived from an EMBL/GenBank/DDBJ whole genome shotgun (WGS) entry which is preliminary data.</text>
</comment>
<organism evidence="3 4">
    <name type="scientific">Caulobacter radicis</name>
    <dbReference type="NCBI Taxonomy" id="2172650"/>
    <lineage>
        <taxon>Bacteria</taxon>
        <taxon>Pseudomonadati</taxon>
        <taxon>Pseudomonadota</taxon>
        <taxon>Alphaproteobacteria</taxon>
        <taxon>Caulobacterales</taxon>
        <taxon>Caulobacteraceae</taxon>
        <taxon>Caulobacter</taxon>
    </lineage>
</organism>
<dbReference type="Proteomes" id="UP000244913">
    <property type="component" value="Unassembled WGS sequence"/>
</dbReference>
<accession>A0A2T9J5V7</accession>
<dbReference type="CDD" id="cd11339">
    <property type="entry name" value="AmyAc_bac_CMD_like_2"/>
    <property type="match status" value="1"/>
</dbReference>
<dbReference type="InterPro" id="IPR006047">
    <property type="entry name" value="GH13_cat_dom"/>
</dbReference>
<evidence type="ECO:0000313" key="4">
    <source>
        <dbReference type="Proteomes" id="UP000244913"/>
    </source>
</evidence>
<dbReference type="PANTHER" id="PTHR10357">
    <property type="entry name" value="ALPHA-AMYLASE FAMILY MEMBER"/>
    <property type="match status" value="1"/>
</dbReference>
<evidence type="ECO:0000256" key="1">
    <source>
        <dbReference type="SAM" id="SignalP"/>
    </source>
</evidence>
<sequence length="614" mass="66183">MDTRNRWGRLAAALGCAGMTLTAVPALSAPALEAFRARPPQDEVIYFVLADRFANGDPSNDRGGLKGVNSTEDRLATGYDPADKGFFHGGDFKGLAGKLDYVQGLGATAIWLAPIFVNKPVQGPKGQESAAYHGYWITDFTDVDPHLGTKADFKALVDAAHARGMKVYLDIVINHTADVIKLKECEGRRCEYRGKADYPVSRRGGVSGPAINAGFAGDADGSAENFAKLTRPDFAYTPYVPAAEARVKKPDWLNDPIWYHNRGESDFVGESSLYGDFAGLDDLYTEHPRVVQGFIDIYGQWIDEFGIDGFRVDTARHVNPQFWQAFVPAMQERAAKRGIPNFHIFAEVADPDPVALARSTVVDGFSAALDFAFQQAVTETVAGKAGTDRFARLYAADALYRGGEAAGPQIPTFLGNHDMGRFGRRLLVGHPVAPDAELVQRNVLAHAMLMFLRGAPTLYYGDEQGFTGDGDDKDAREDMFASQVAVYNDNRLIGGKGGSADRYDTIAPLYRAISGMAKVRAAEPALRSGRQVVRAAGDKPGLLAVSRIHQGREALVLFNTGAAPVDAHVEVETTSGAWRSVVGACAPAAAAPGSYRVTIAPLDYKICVSEGARQ</sequence>
<protein>
    <submittedName>
        <fullName evidence="3">Alpha-amylase</fullName>
    </submittedName>
</protein>
<dbReference type="SMART" id="SM00642">
    <property type="entry name" value="Aamy"/>
    <property type="match status" value="1"/>
</dbReference>
<gene>
    <name evidence="3" type="ORF">DDF65_17675</name>
</gene>
<dbReference type="PANTHER" id="PTHR10357:SF209">
    <property type="entry name" value="PERIPLASMIC ALPHA-AMYLASE"/>
    <property type="match status" value="1"/>
</dbReference>
<dbReference type="Gene3D" id="3.20.20.80">
    <property type="entry name" value="Glycosidases"/>
    <property type="match status" value="2"/>
</dbReference>
<dbReference type="InterPro" id="IPR017853">
    <property type="entry name" value="GH"/>
</dbReference>
<dbReference type="EMBL" id="QDKP01000051">
    <property type="protein sequence ID" value="PVM76354.1"/>
    <property type="molecule type" value="Genomic_DNA"/>
</dbReference>
<feature type="signal peptide" evidence="1">
    <location>
        <begin position="1"/>
        <end position="28"/>
    </location>
</feature>
<proteinExistence type="predicted"/>
<dbReference type="GO" id="GO:0004556">
    <property type="term" value="F:alpha-amylase activity"/>
    <property type="evidence" value="ECO:0007669"/>
    <property type="project" value="InterPro"/>
</dbReference>
<keyword evidence="1" id="KW-0732">Signal</keyword>
<feature type="domain" description="Glycosyl hydrolase family 13 catalytic" evidence="2">
    <location>
        <begin position="47"/>
        <end position="520"/>
    </location>
</feature>
<reference evidence="3 4" key="1">
    <citation type="submission" date="2018-04" db="EMBL/GenBank/DDBJ databases">
        <title>The genome sequence of Caulobacter sp. 736.</title>
        <authorList>
            <person name="Gao J."/>
            <person name="Sun J."/>
        </authorList>
    </citation>
    <scope>NUCLEOTIDE SEQUENCE [LARGE SCALE GENOMIC DNA]</scope>
    <source>
        <strain evidence="3 4">736</strain>
    </source>
</reference>
<feature type="chain" id="PRO_5015754901" evidence="1">
    <location>
        <begin position="29"/>
        <end position="614"/>
    </location>
</feature>